<dbReference type="Gene3D" id="1.10.10.60">
    <property type="entry name" value="Homeodomain-like"/>
    <property type="match status" value="1"/>
</dbReference>
<evidence type="ECO:0000256" key="3">
    <source>
        <dbReference type="ARBA" id="ARBA00023163"/>
    </source>
</evidence>
<evidence type="ECO:0000313" key="8">
    <source>
        <dbReference type="Proteomes" id="UP000256919"/>
    </source>
</evidence>
<dbReference type="PANTHER" id="PTHR47893:SF1">
    <property type="entry name" value="REGULATORY PROTEIN PCHR"/>
    <property type="match status" value="1"/>
</dbReference>
<dbReference type="PANTHER" id="PTHR47893">
    <property type="entry name" value="REGULATORY PROTEIN PCHR"/>
    <property type="match status" value="1"/>
</dbReference>
<keyword evidence="8" id="KW-1185">Reference proteome</keyword>
<keyword evidence="3" id="KW-0804">Transcription</keyword>
<dbReference type="InterPro" id="IPR000014">
    <property type="entry name" value="PAS"/>
</dbReference>
<dbReference type="GO" id="GO:0003700">
    <property type="term" value="F:DNA-binding transcription factor activity"/>
    <property type="evidence" value="ECO:0007669"/>
    <property type="project" value="InterPro"/>
</dbReference>
<evidence type="ECO:0000259" key="6">
    <source>
        <dbReference type="PROSITE" id="PS50885"/>
    </source>
</evidence>
<organism evidence="7 8">
    <name type="scientific">Winogradskyella pacifica</name>
    <dbReference type="NCBI Taxonomy" id="664642"/>
    <lineage>
        <taxon>Bacteria</taxon>
        <taxon>Pseudomonadati</taxon>
        <taxon>Bacteroidota</taxon>
        <taxon>Flavobacteriia</taxon>
        <taxon>Flavobacteriales</taxon>
        <taxon>Flavobacteriaceae</taxon>
        <taxon>Winogradskyella</taxon>
    </lineage>
</organism>
<keyword evidence="1" id="KW-0805">Transcription regulation</keyword>
<dbReference type="InterPro" id="IPR003660">
    <property type="entry name" value="HAMP_dom"/>
</dbReference>
<dbReference type="PROSITE" id="PS00041">
    <property type="entry name" value="HTH_ARAC_FAMILY_1"/>
    <property type="match status" value="1"/>
</dbReference>
<dbReference type="InterPro" id="IPR009057">
    <property type="entry name" value="Homeodomain-like_sf"/>
</dbReference>
<dbReference type="Pfam" id="PF12833">
    <property type="entry name" value="HTH_18"/>
    <property type="match status" value="1"/>
</dbReference>
<dbReference type="GO" id="GO:0007165">
    <property type="term" value="P:signal transduction"/>
    <property type="evidence" value="ECO:0007669"/>
    <property type="project" value="InterPro"/>
</dbReference>
<dbReference type="SUPFAM" id="SSF46689">
    <property type="entry name" value="Homeodomain-like"/>
    <property type="match status" value="1"/>
</dbReference>
<proteinExistence type="predicted"/>
<dbReference type="SMART" id="SM00342">
    <property type="entry name" value="HTH_ARAC"/>
    <property type="match status" value="1"/>
</dbReference>
<dbReference type="PRINTS" id="PR00032">
    <property type="entry name" value="HTHARAC"/>
</dbReference>
<dbReference type="InterPro" id="IPR018062">
    <property type="entry name" value="HTH_AraC-typ_CS"/>
</dbReference>
<evidence type="ECO:0000256" key="1">
    <source>
        <dbReference type="ARBA" id="ARBA00023015"/>
    </source>
</evidence>
<keyword evidence="2 7" id="KW-0238">DNA-binding</keyword>
<sequence>MDAVISQRMELINQMLLEMASGNFFYRIERSTENDELEALVVTLNMLAEEIQDTIIHQGFTNTEKTILDIVQMSFILDSEGRIQMVNQQACNVLSYLYEDIIGNYFEVFIAKSSIQKWKKTWKQIKKKAFFDTTMSLKFKSKGNLLIPKNVYITTFQEPNTKYSKTLISVVHRSSFQKQLDASLKERVIKDSKSSDNDKSKTSKPKLRLSFEDIRKIREGHDIIINNLDTELPSLRDFALQIGTNEFKLKYGFKELYGTTVHRFLMQERLRKAQMMIQYSDVSLKSIAYRVGFKSMPHFSRSFKTRYGYTPSALRKNSISTEKDR</sequence>
<gene>
    <name evidence="7" type="ORF">DFQ09_111123</name>
</gene>
<dbReference type="InterPro" id="IPR020449">
    <property type="entry name" value="Tscrpt_reg_AraC-type_HTH"/>
</dbReference>
<feature type="domain" description="PAS" evidence="5">
    <location>
        <begin position="75"/>
        <end position="104"/>
    </location>
</feature>
<feature type="domain" description="HTH araC/xylS-type" evidence="4">
    <location>
        <begin position="218"/>
        <end position="317"/>
    </location>
</feature>
<reference evidence="7 8" key="1">
    <citation type="submission" date="2018-07" db="EMBL/GenBank/DDBJ databases">
        <title>Genomic Encyclopedia of Type Strains, Phase III (KMG-III): the genomes of soil and plant-associated and newly described type strains.</title>
        <authorList>
            <person name="Whitman W."/>
        </authorList>
    </citation>
    <scope>NUCLEOTIDE SEQUENCE [LARGE SCALE GENOMIC DNA]</scope>
    <source>
        <strain evidence="7 8">CECT 7948</strain>
    </source>
</reference>
<dbReference type="PROSITE" id="PS50885">
    <property type="entry name" value="HAMP"/>
    <property type="match status" value="1"/>
</dbReference>
<dbReference type="Gene3D" id="3.30.450.20">
    <property type="entry name" value="PAS domain"/>
    <property type="match status" value="1"/>
</dbReference>
<feature type="domain" description="HAMP" evidence="6">
    <location>
        <begin position="3"/>
        <end position="56"/>
    </location>
</feature>
<dbReference type="AlphaFoldDB" id="A0A3D9LP59"/>
<evidence type="ECO:0000259" key="5">
    <source>
        <dbReference type="PROSITE" id="PS50112"/>
    </source>
</evidence>
<evidence type="ECO:0000259" key="4">
    <source>
        <dbReference type="PROSITE" id="PS01124"/>
    </source>
</evidence>
<dbReference type="Proteomes" id="UP000256919">
    <property type="component" value="Unassembled WGS sequence"/>
</dbReference>
<dbReference type="EMBL" id="QREI01000011">
    <property type="protein sequence ID" value="REE07793.1"/>
    <property type="molecule type" value="Genomic_DNA"/>
</dbReference>
<name>A0A3D9LP59_9FLAO</name>
<evidence type="ECO:0000313" key="7">
    <source>
        <dbReference type="EMBL" id="REE07793.1"/>
    </source>
</evidence>
<dbReference type="PROSITE" id="PS01124">
    <property type="entry name" value="HTH_ARAC_FAMILY_2"/>
    <property type="match status" value="1"/>
</dbReference>
<dbReference type="Pfam" id="PF13426">
    <property type="entry name" value="PAS_9"/>
    <property type="match status" value="1"/>
</dbReference>
<evidence type="ECO:0000256" key="2">
    <source>
        <dbReference type="ARBA" id="ARBA00023125"/>
    </source>
</evidence>
<protein>
    <submittedName>
        <fullName evidence="7">AraC-like DNA-binding protein</fullName>
    </submittedName>
</protein>
<dbReference type="InterPro" id="IPR035965">
    <property type="entry name" value="PAS-like_dom_sf"/>
</dbReference>
<dbReference type="GO" id="GO:0016020">
    <property type="term" value="C:membrane"/>
    <property type="evidence" value="ECO:0007669"/>
    <property type="project" value="InterPro"/>
</dbReference>
<comment type="caution">
    <text evidence="7">The sequence shown here is derived from an EMBL/GenBank/DDBJ whole genome shotgun (WGS) entry which is preliminary data.</text>
</comment>
<dbReference type="GO" id="GO:0043565">
    <property type="term" value="F:sequence-specific DNA binding"/>
    <property type="evidence" value="ECO:0007669"/>
    <property type="project" value="InterPro"/>
</dbReference>
<dbReference type="CDD" id="cd06225">
    <property type="entry name" value="HAMP"/>
    <property type="match status" value="1"/>
</dbReference>
<dbReference type="SUPFAM" id="SSF55785">
    <property type="entry name" value="PYP-like sensor domain (PAS domain)"/>
    <property type="match status" value="1"/>
</dbReference>
<dbReference type="InterPro" id="IPR018060">
    <property type="entry name" value="HTH_AraC"/>
</dbReference>
<accession>A0A3D9LP59</accession>
<dbReference type="InterPro" id="IPR053142">
    <property type="entry name" value="PchR_regulatory_protein"/>
</dbReference>
<dbReference type="SMART" id="SM00304">
    <property type="entry name" value="HAMP"/>
    <property type="match status" value="1"/>
</dbReference>
<dbReference type="PROSITE" id="PS50112">
    <property type="entry name" value="PAS"/>
    <property type="match status" value="1"/>
</dbReference>
<dbReference type="CDD" id="cd00130">
    <property type="entry name" value="PAS"/>
    <property type="match status" value="1"/>
</dbReference>